<dbReference type="InterPro" id="IPR050443">
    <property type="entry name" value="RbsD/FucU_mutarotase"/>
</dbReference>
<dbReference type="GO" id="GO:0042806">
    <property type="term" value="F:fucose binding"/>
    <property type="evidence" value="ECO:0007669"/>
    <property type="project" value="TreeGrafter"/>
</dbReference>
<dbReference type="GO" id="GO:0006004">
    <property type="term" value="P:fucose metabolic process"/>
    <property type="evidence" value="ECO:0007669"/>
    <property type="project" value="TreeGrafter"/>
</dbReference>
<reference evidence="4 5" key="1">
    <citation type="submission" date="2019-05" db="EMBL/GenBank/DDBJ databases">
        <title>Another draft genome of Portunus trituberculatus and its Hox gene families provides insights of decapod evolution.</title>
        <authorList>
            <person name="Jeong J.-H."/>
            <person name="Song I."/>
            <person name="Kim S."/>
            <person name="Choi T."/>
            <person name="Kim D."/>
            <person name="Ryu S."/>
            <person name="Kim W."/>
        </authorList>
    </citation>
    <scope>NUCLEOTIDE SEQUENCE [LARGE SCALE GENOMIC DNA]</scope>
    <source>
        <tissue evidence="4">Muscle</tissue>
    </source>
</reference>
<dbReference type="OrthoDB" id="10011710at2759"/>
<dbReference type="PANTHER" id="PTHR31690">
    <property type="entry name" value="FUCOSE MUTAROTASE"/>
    <property type="match status" value="1"/>
</dbReference>
<dbReference type="Proteomes" id="UP000324222">
    <property type="component" value="Unassembled WGS sequence"/>
</dbReference>
<sequence length="236" mass="26258">MPLKLLPPFPGQLQLSCPASPKPCIAEEPIQALHSANDTSPVILPLSSTAWHPAMTEYNPLPLKLSNTASIQHCLFHLHLGFPNNEEIQQGPAKTPCEYCQAIPLSPLLHYLIQCDTTLQLQALLADINFPTHSICTAGGPKEYRADGLQIPALLDAILTLMPLDNYVDSQVAVMNRTHRDVMLGVEVPILNEFRSICNQHFGATVKIEFLERFEFYERAKKTYAIIQTGLINDHL</sequence>
<keyword evidence="5" id="KW-1185">Reference proteome</keyword>
<comment type="caution">
    <text evidence="4">The sequence shown here is derived from an EMBL/GenBank/DDBJ whole genome shotgun (WGS) entry which is preliminary data.</text>
</comment>
<proteinExistence type="predicted"/>
<dbReference type="GO" id="GO:0036373">
    <property type="term" value="F:L-fucose mutarotase activity"/>
    <property type="evidence" value="ECO:0007669"/>
    <property type="project" value="UniProtKB-EC"/>
</dbReference>
<dbReference type="SUPFAM" id="SSF102546">
    <property type="entry name" value="RbsD-like"/>
    <property type="match status" value="1"/>
</dbReference>
<gene>
    <name evidence="4" type="primary">FUOM</name>
    <name evidence="4" type="ORF">E2C01_006113</name>
</gene>
<dbReference type="EC" id="5.1.3.29" evidence="3"/>
<dbReference type="Pfam" id="PF05025">
    <property type="entry name" value="RbsD_FucU"/>
    <property type="match status" value="1"/>
</dbReference>
<dbReference type="EMBL" id="VSRR010000277">
    <property type="protein sequence ID" value="MPC13381.1"/>
    <property type="molecule type" value="Genomic_DNA"/>
</dbReference>
<evidence type="ECO:0000256" key="1">
    <source>
        <dbReference type="ARBA" id="ARBA00023235"/>
    </source>
</evidence>
<comment type="catalytic activity">
    <reaction evidence="2">
        <text>alpha-L-fucose = beta-L-fucose</text>
        <dbReference type="Rhea" id="RHEA:25580"/>
        <dbReference type="ChEBI" id="CHEBI:42548"/>
        <dbReference type="ChEBI" id="CHEBI:42589"/>
        <dbReference type="EC" id="5.1.3.29"/>
    </reaction>
</comment>
<dbReference type="InterPro" id="IPR023750">
    <property type="entry name" value="RbsD-like_sf"/>
</dbReference>
<evidence type="ECO:0000256" key="3">
    <source>
        <dbReference type="ARBA" id="ARBA00038859"/>
    </source>
</evidence>
<evidence type="ECO:0000313" key="5">
    <source>
        <dbReference type="Proteomes" id="UP000324222"/>
    </source>
</evidence>
<dbReference type="PANTHER" id="PTHR31690:SF4">
    <property type="entry name" value="FUCOSE MUTAROTASE"/>
    <property type="match status" value="1"/>
</dbReference>
<name>A0A5B7CX04_PORTR</name>
<organism evidence="4 5">
    <name type="scientific">Portunus trituberculatus</name>
    <name type="common">Swimming crab</name>
    <name type="synonym">Neptunus trituberculatus</name>
    <dbReference type="NCBI Taxonomy" id="210409"/>
    <lineage>
        <taxon>Eukaryota</taxon>
        <taxon>Metazoa</taxon>
        <taxon>Ecdysozoa</taxon>
        <taxon>Arthropoda</taxon>
        <taxon>Crustacea</taxon>
        <taxon>Multicrustacea</taxon>
        <taxon>Malacostraca</taxon>
        <taxon>Eumalacostraca</taxon>
        <taxon>Eucarida</taxon>
        <taxon>Decapoda</taxon>
        <taxon>Pleocyemata</taxon>
        <taxon>Brachyura</taxon>
        <taxon>Eubrachyura</taxon>
        <taxon>Portunoidea</taxon>
        <taxon>Portunidae</taxon>
        <taxon>Portuninae</taxon>
        <taxon>Portunus</taxon>
    </lineage>
</organism>
<dbReference type="AlphaFoldDB" id="A0A5B7CX04"/>
<evidence type="ECO:0000313" key="4">
    <source>
        <dbReference type="EMBL" id="MPC13381.1"/>
    </source>
</evidence>
<protein>
    <recommendedName>
        <fullName evidence="3">L-fucose mutarotase</fullName>
        <ecNumber evidence="3">5.1.3.29</ecNumber>
    </recommendedName>
</protein>
<evidence type="ECO:0000256" key="2">
    <source>
        <dbReference type="ARBA" id="ARBA00036324"/>
    </source>
</evidence>
<dbReference type="Gene3D" id="3.40.1650.10">
    <property type="entry name" value="RbsD-like domain"/>
    <property type="match status" value="1"/>
</dbReference>
<dbReference type="InterPro" id="IPR007721">
    <property type="entry name" value="RbsD_FucU"/>
</dbReference>
<accession>A0A5B7CX04</accession>
<keyword evidence="1" id="KW-0413">Isomerase</keyword>